<reference evidence="2 3" key="1">
    <citation type="submission" date="2020-04" db="EMBL/GenBank/DDBJ databases">
        <title>Genome sequencing of novel species.</title>
        <authorList>
            <person name="Heo J."/>
            <person name="Kim S.-J."/>
            <person name="Kim J.-S."/>
            <person name="Hong S.-B."/>
            <person name="Kwon S.-W."/>
        </authorList>
    </citation>
    <scope>NUCLEOTIDE SEQUENCE [LARGE SCALE GENOMIC DNA]</scope>
    <source>
        <strain evidence="2 3">F39-2</strain>
    </source>
</reference>
<gene>
    <name evidence="2" type="ORF">HH214_09565</name>
</gene>
<dbReference type="EMBL" id="CP051682">
    <property type="protein sequence ID" value="QJD96104.1"/>
    <property type="molecule type" value="Genomic_DNA"/>
</dbReference>
<evidence type="ECO:0000313" key="2">
    <source>
        <dbReference type="EMBL" id="QJD96104.1"/>
    </source>
</evidence>
<feature type="compositionally biased region" description="Low complexity" evidence="1">
    <location>
        <begin position="234"/>
        <end position="247"/>
    </location>
</feature>
<dbReference type="RefSeq" id="WP_169607204.1">
    <property type="nucleotide sequence ID" value="NZ_CP051682.1"/>
</dbReference>
<name>A0A7L5E371_9SPHI</name>
<sequence length="278" mass="32202">MNEKNYDYLKNQVKFMGFGEGLDNELKEMIQSQQASFKIEHETTFNQSEVKSVLNFQKSKESDMYFFNSFELTVKPAGNQEALTQTYYVGKENNLTLKERYNMLEGRAVFKEFNKLEQTGEGEKVRFRATDETYQAWTQLNFKQTDENGNFLQRKVFGFDLEKTLANYPVKELDDAYDRARLVASLEKGNQQKATLVTDGKEQTVSLEASPLDKSLKFYDSHMQRLEVRPLQKQGQGQAQSDVSQQQQEKKAETQKQGVADNDQGQKAEKRRNNLRVS</sequence>
<proteinExistence type="predicted"/>
<dbReference type="AlphaFoldDB" id="A0A7L5E371"/>
<feature type="region of interest" description="Disordered" evidence="1">
    <location>
        <begin position="230"/>
        <end position="278"/>
    </location>
</feature>
<accession>A0A7L5E371</accession>
<keyword evidence="3" id="KW-1185">Reference proteome</keyword>
<evidence type="ECO:0008006" key="4">
    <source>
        <dbReference type="Google" id="ProtNLM"/>
    </source>
</evidence>
<dbReference type="Proteomes" id="UP000503278">
    <property type="component" value="Chromosome"/>
</dbReference>
<protein>
    <recommendedName>
        <fullName evidence="4">DUF3945 domain-containing protein</fullName>
    </recommendedName>
</protein>
<dbReference type="KEGG" id="mrob:HH214_09565"/>
<evidence type="ECO:0000256" key="1">
    <source>
        <dbReference type="SAM" id="MobiDB-lite"/>
    </source>
</evidence>
<organism evidence="2 3">
    <name type="scientific">Mucilaginibacter robiniae</name>
    <dbReference type="NCBI Taxonomy" id="2728022"/>
    <lineage>
        <taxon>Bacteria</taxon>
        <taxon>Pseudomonadati</taxon>
        <taxon>Bacteroidota</taxon>
        <taxon>Sphingobacteriia</taxon>
        <taxon>Sphingobacteriales</taxon>
        <taxon>Sphingobacteriaceae</taxon>
        <taxon>Mucilaginibacter</taxon>
    </lineage>
</organism>
<evidence type="ECO:0000313" key="3">
    <source>
        <dbReference type="Proteomes" id="UP000503278"/>
    </source>
</evidence>